<keyword evidence="2" id="KW-0808">Transferase</keyword>
<feature type="domain" description="Phosphoribosyltransferase" evidence="1">
    <location>
        <begin position="31"/>
        <end position="129"/>
    </location>
</feature>
<comment type="caution">
    <text evidence="2">The sequence shown here is derived from an EMBL/GenBank/DDBJ whole genome shotgun (WGS) entry which is preliminary data.</text>
</comment>
<proteinExistence type="predicted"/>
<keyword evidence="2" id="KW-0328">Glycosyltransferase</keyword>
<dbReference type="RefSeq" id="WP_113934268.1">
    <property type="nucleotide sequence ID" value="NZ_JACCEU010000006.1"/>
</dbReference>
<sequence length="328" mass="36045">MQTTLTAFSYDYSRVEAAVFDHVPQWRKHGFDAIVAIARGGLAPAVMASTALSLPLFALSYQRAARQVSWFTAQAPAKGARILLVEDIAGRGTTLVDCHKFLAAQGYETRTFTLAYDAESRMQPDYGVKLPPGMRAWFPWERESITPAFAATGNQPLQPEHEYASWAIDLDGILLADLPPHLYDSNLAGTLAQRDGLPPSKVLPSMDLSALTIITGRPEQDRSRTQAWLDRHGFRGELVMRDESLHTAAQTARHKAMAILARNHTHFIESEAAQALEIARQAPVARIFWWNGTTALSVYAGDAPQLCLVQETLKSADGMHAPPESLAV</sequence>
<dbReference type="Proteomes" id="UP000253628">
    <property type="component" value="Unassembled WGS sequence"/>
</dbReference>
<keyword evidence="3" id="KW-1185">Reference proteome</keyword>
<organism evidence="2 3">
    <name type="scientific">Eoetvoesiella caeni</name>
    <dbReference type="NCBI Taxonomy" id="645616"/>
    <lineage>
        <taxon>Bacteria</taxon>
        <taxon>Pseudomonadati</taxon>
        <taxon>Pseudomonadota</taxon>
        <taxon>Betaproteobacteria</taxon>
        <taxon>Burkholderiales</taxon>
        <taxon>Alcaligenaceae</taxon>
        <taxon>Eoetvoesiella</taxon>
    </lineage>
</organism>
<dbReference type="CDD" id="cd06223">
    <property type="entry name" value="PRTases_typeI"/>
    <property type="match status" value="1"/>
</dbReference>
<evidence type="ECO:0000313" key="2">
    <source>
        <dbReference type="EMBL" id="RBP37579.1"/>
    </source>
</evidence>
<name>A0A366H661_9BURK</name>
<dbReference type="GO" id="GO:0016757">
    <property type="term" value="F:glycosyltransferase activity"/>
    <property type="evidence" value="ECO:0007669"/>
    <property type="project" value="UniProtKB-KW"/>
</dbReference>
<dbReference type="InterPro" id="IPR000836">
    <property type="entry name" value="PRTase_dom"/>
</dbReference>
<accession>A0A366H661</accession>
<dbReference type="Pfam" id="PF00156">
    <property type="entry name" value="Pribosyltran"/>
    <property type="match status" value="1"/>
</dbReference>
<evidence type="ECO:0000313" key="3">
    <source>
        <dbReference type="Proteomes" id="UP000253628"/>
    </source>
</evidence>
<reference evidence="2 3" key="1">
    <citation type="submission" date="2018-06" db="EMBL/GenBank/DDBJ databases">
        <title>Genomic Encyclopedia of Type Strains, Phase IV (KMG-IV): sequencing the most valuable type-strain genomes for metagenomic binning, comparative biology and taxonomic classification.</title>
        <authorList>
            <person name="Goeker M."/>
        </authorList>
    </citation>
    <scope>NUCLEOTIDE SEQUENCE [LARGE SCALE GENOMIC DNA]</scope>
    <source>
        <strain evidence="2 3">DSM 25520</strain>
    </source>
</reference>
<gene>
    <name evidence="2" type="ORF">DFR37_109145</name>
</gene>
<dbReference type="AlphaFoldDB" id="A0A366H661"/>
<protein>
    <submittedName>
        <fullName evidence="2">Hypoxanthine phosphoribosyltransferase</fullName>
    </submittedName>
</protein>
<dbReference type="EMBL" id="QNRQ01000009">
    <property type="protein sequence ID" value="RBP37579.1"/>
    <property type="molecule type" value="Genomic_DNA"/>
</dbReference>
<dbReference type="Gene3D" id="3.40.50.2020">
    <property type="match status" value="1"/>
</dbReference>
<dbReference type="OrthoDB" id="6952519at2"/>
<evidence type="ECO:0000259" key="1">
    <source>
        <dbReference type="Pfam" id="PF00156"/>
    </source>
</evidence>
<dbReference type="InterPro" id="IPR029057">
    <property type="entry name" value="PRTase-like"/>
</dbReference>
<dbReference type="SUPFAM" id="SSF53271">
    <property type="entry name" value="PRTase-like"/>
    <property type="match status" value="1"/>
</dbReference>